<name>A0AAV8CPI4_9POAL</name>
<feature type="domain" description="Disease resistance protein winged helix" evidence="8">
    <location>
        <begin position="426"/>
        <end position="496"/>
    </location>
</feature>
<dbReference type="InterPro" id="IPR002182">
    <property type="entry name" value="NB-ARC"/>
</dbReference>
<dbReference type="Proteomes" id="UP001140206">
    <property type="component" value="Chromosome 4"/>
</dbReference>
<dbReference type="InterPro" id="IPR036388">
    <property type="entry name" value="WH-like_DNA-bd_sf"/>
</dbReference>
<dbReference type="InterPro" id="IPR055414">
    <property type="entry name" value="LRR_R13L4/SHOC2-like"/>
</dbReference>
<dbReference type="CDD" id="cd14798">
    <property type="entry name" value="RX-CC_like"/>
    <property type="match status" value="1"/>
</dbReference>
<feature type="domain" description="NB-ARC" evidence="6">
    <location>
        <begin position="176"/>
        <end position="336"/>
    </location>
</feature>
<evidence type="ECO:0000256" key="4">
    <source>
        <dbReference type="ARBA" id="ARBA00022741"/>
    </source>
</evidence>
<proteinExistence type="inferred from homology"/>
<protein>
    <submittedName>
        <fullName evidence="10">Disease resistance protein RPP8</fullName>
    </submittedName>
</protein>
<dbReference type="InterPro" id="IPR044974">
    <property type="entry name" value="Disease_R_plants"/>
</dbReference>
<dbReference type="FunFam" id="1.10.10.10:FF:000322">
    <property type="entry name" value="Probable disease resistance protein At1g63360"/>
    <property type="match status" value="1"/>
</dbReference>
<keyword evidence="2" id="KW-0433">Leucine-rich repeat</keyword>
<evidence type="ECO:0000256" key="3">
    <source>
        <dbReference type="ARBA" id="ARBA00022737"/>
    </source>
</evidence>
<keyword evidence="4" id="KW-0547">Nucleotide-binding</keyword>
<dbReference type="InterPro" id="IPR042197">
    <property type="entry name" value="Apaf_helical"/>
</dbReference>
<organism evidence="10 11">
    <name type="scientific">Rhynchospora pubera</name>
    <dbReference type="NCBI Taxonomy" id="906938"/>
    <lineage>
        <taxon>Eukaryota</taxon>
        <taxon>Viridiplantae</taxon>
        <taxon>Streptophyta</taxon>
        <taxon>Embryophyta</taxon>
        <taxon>Tracheophyta</taxon>
        <taxon>Spermatophyta</taxon>
        <taxon>Magnoliopsida</taxon>
        <taxon>Liliopsida</taxon>
        <taxon>Poales</taxon>
        <taxon>Cyperaceae</taxon>
        <taxon>Cyperoideae</taxon>
        <taxon>Rhynchosporeae</taxon>
        <taxon>Rhynchospora</taxon>
    </lineage>
</organism>
<dbReference type="Gene3D" id="3.80.10.10">
    <property type="entry name" value="Ribonuclease Inhibitor"/>
    <property type="match status" value="2"/>
</dbReference>
<accession>A0AAV8CPI4</accession>
<dbReference type="InterPro" id="IPR027417">
    <property type="entry name" value="P-loop_NTPase"/>
</dbReference>
<evidence type="ECO:0000259" key="7">
    <source>
        <dbReference type="Pfam" id="PF18052"/>
    </source>
</evidence>
<dbReference type="InterPro" id="IPR038005">
    <property type="entry name" value="RX-like_CC"/>
</dbReference>
<dbReference type="Pfam" id="PF00931">
    <property type="entry name" value="NB-ARC"/>
    <property type="match status" value="1"/>
</dbReference>
<dbReference type="FunFam" id="3.40.50.300:FF:001091">
    <property type="entry name" value="Probable disease resistance protein At1g61300"/>
    <property type="match status" value="1"/>
</dbReference>
<gene>
    <name evidence="10" type="ORF">LUZ62_067825</name>
</gene>
<dbReference type="AlphaFoldDB" id="A0AAV8CPI4"/>
<keyword evidence="5" id="KW-0611">Plant defense</keyword>
<dbReference type="Gene3D" id="1.10.10.10">
    <property type="entry name" value="Winged helix-like DNA-binding domain superfamily/Winged helix DNA-binding domain"/>
    <property type="match status" value="1"/>
</dbReference>
<evidence type="ECO:0000256" key="5">
    <source>
        <dbReference type="ARBA" id="ARBA00022821"/>
    </source>
</evidence>
<dbReference type="Pfam" id="PF23598">
    <property type="entry name" value="LRR_14"/>
    <property type="match status" value="1"/>
</dbReference>
<dbReference type="GO" id="GO:0009626">
    <property type="term" value="P:plant-type hypersensitive response"/>
    <property type="evidence" value="ECO:0007669"/>
    <property type="project" value="UniProtKB-ARBA"/>
</dbReference>
<dbReference type="Gene3D" id="1.20.5.4130">
    <property type="match status" value="1"/>
</dbReference>
<dbReference type="SUPFAM" id="SSF52540">
    <property type="entry name" value="P-loop containing nucleoside triphosphate hydrolases"/>
    <property type="match status" value="1"/>
</dbReference>
<dbReference type="InterPro" id="IPR041118">
    <property type="entry name" value="Rx_N"/>
</dbReference>
<dbReference type="GO" id="GO:0043531">
    <property type="term" value="F:ADP binding"/>
    <property type="evidence" value="ECO:0007669"/>
    <property type="project" value="InterPro"/>
</dbReference>
<evidence type="ECO:0000313" key="11">
    <source>
        <dbReference type="Proteomes" id="UP001140206"/>
    </source>
</evidence>
<evidence type="ECO:0000259" key="8">
    <source>
        <dbReference type="Pfam" id="PF23559"/>
    </source>
</evidence>
<feature type="domain" description="Disease resistance N-terminal" evidence="7">
    <location>
        <begin position="5"/>
        <end position="98"/>
    </location>
</feature>
<dbReference type="PRINTS" id="PR00364">
    <property type="entry name" value="DISEASERSIST"/>
</dbReference>
<comment type="similarity">
    <text evidence="1">Belongs to the disease resistance NB-LRR family.</text>
</comment>
<keyword evidence="3" id="KW-0677">Repeat</keyword>
<dbReference type="Gene3D" id="3.40.50.300">
    <property type="entry name" value="P-loop containing nucleotide triphosphate hydrolases"/>
    <property type="match status" value="1"/>
</dbReference>
<dbReference type="InterPro" id="IPR032675">
    <property type="entry name" value="LRR_dom_sf"/>
</dbReference>
<dbReference type="InterPro" id="IPR058922">
    <property type="entry name" value="WHD_DRP"/>
</dbReference>
<evidence type="ECO:0000256" key="1">
    <source>
        <dbReference type="ARBA" id="ARBA00008894"/>
    </source>
</evidence>
<dbReference type="GO" id="GO:0042742">
    <property type="term" value="P:defense response to bacterium"/>
    <property type="evidence" value="ECO:0007669"/>
    <property type="project" value="UniProtKB-ARBA"/>
</dbReference>
<dbReference type="Gene3D" id="1.10.8.430">
    <property type="entry name" value="Helical domain of apoptotic protease-activating factors"/>
    <property type="match status" value="1"/>
</dbReference>
<evidence type="ECO:0000313" key="10">
    <source>
        <dbReference type="EMBL" id="KAJ4757450.1"/>
    </source>
</evidence>
<dbReference type="EMBL" id="JAMFTS010000004">
    <property type="protein sequence ID" value="KAJ4757450.1"/>
    <property type="molecule type" value="Genomic_DNA"/>
</dbReference>
<keyword evidence="11" id="KW-1185">Reference proteome</keyword>
<evidence type="ECO:0000259" key="9">
    <source>
        <dbReference type="Pfam" id="PF23598"/>
    </source>
</evidence>
<dbReference type="Pfam" id="PF18052">
    <property type="entry name" value="Rx_N"/>
    <property type="match status" value="1"/>
</dbReference>
<dbReference type="PANTHER" id="PTHR23155:SF1185">
    <property type="entry name" value="DISEASE RESISTANCE RPP8-LIKE PROTEIN 3-RELATED"/>
    <property type="match status" value="1"/>
</dbReference>
<sequence>MESLVNFVVGKLGDMIVKEAQFLGGVGNQVEWVKTELIRIKCCLKDADTKRRKGGEQAELIQNWLNELRDVAYRIEDAIDTFDVEIEDNRQEHSSSFSHKFRTFFHMTKKVPGLHKLGKELGEIQHVLEGIFKSRVDYGIEVQQQDTGRGRSQADELPMRSKAYLDVDESKIVGFDDDKNKVLNLLLNSEEIPRRVVITIVGPGGLGKTTLARMVYERVKANFEYHIMLPVSQQYNLADLVRQMLNEKEMDLDSIIIPKLKSFLSGKKYLIILDDVWEVRLWEQLKDALPNTNNGSRVMITSRSTDVAPVDPKIPPHKLNFLNDEQSLTLLLKEALSYQELDEKCPKDLLELADALSKKCYGLPLALKVLGGILSKKDQTYHDWKNVLDTMDWYSEKGENCMNILAMSYEDMPFYLKPCFLHLASFPEDYEIDVSCLIRMWVAERIIPPNDKKTMEETAEDSLQQLFERNMVQLSLSPYDIYLRTCRVHDLLRELAMHEAQKINFVTIFGNPQDVNHSHRVTRRASIQSDGDEFIKHIGPKTRSLLLFSNYKMIDHCRITNSLNFPEFRLLRVLEIEEVRNMELRELDQLIHLKYVAIKNCQNFKLHIESSLGRLKNLETFDLRATSLIGDFDKAGLWTIGALRHVRTSALSDSWELPFNANLRNLQTLETVKLSKEWHKDDQLPCLNNLRTLSLHIRKTSSDANVLLLGTLPYLLSLEIDSVVIPKEIVYPTALPEYHNLQSLHLIGSWHKGVRLEERLFPQHLVELTLCQSFLGQDPMPELGKLQSLKTLKLKGCVLDNGRHMICLAGFPALQTIDVSNLLDVDLLRVETGVMPKLKNLRKPGKYQRERVMDLMVELPPELQHLNADD</sequence>
<evidence type="ECO:0000259" key="6">
    <source>
        <dbReference type="Pfam" id="PF00931"/>
    </source>
</evidence>
<comment type="caution">
    <text evidence="10">The sequence shown here is derived from an EMBL/GenBank/DDBJ whole genome shotgun (WGS) entry which is preliminary data.</text>
</comment>
<dbReference type="PANTHER" id="PTHR23155">
    <property type="entry name" value="DISEASE RESISTANCE PROTEIN RP"/>
    <property type="match status" value="1"/>
</dbReference>
<dbReference type="Pfam" id="PF23559">
    <property type="entry name" value="WHD_DRP"/>
    <property type="match status" value="1"/>
</dbReference>
<evidence type="ECO:0000256" key="2">
    <source>
        <dbReference type="ARBA" id="ARBA00022614"/>
    </source>
</evidence>
<dbReference type="SUPFAM" id="SSF52058">
    <property type="entry name" value="L domain-like"/>
    <property type="match status" value="1"/>
</dbReference>
<reference evidence="10" key="1">
    <citation type="submission" date="2022-08" db="EMBL/GenBank/DDBJ databases">
        <authorList>
            <person name="Marques A."/>
        </authorList>
    </citation>
    <scope>NUCLEOTIDE SEQUENCE</scope>
    <source>
        <strain evidence="10">RhyPub2mFocal</strain>
        <tissue evidence="10">Leaves</tissue>
    </source>
</reference>
<dbReference type="GO" id="GO:0002758">
    <property type="term" value="P:innate immune response-activating signaling pathway"/>
    <property type="evidence" value="ECO:0007669"/>
    <property type="project" value="UniProtKB-ARBA"/>
</dbReference>
<feature type="domain" description="Disease resistance R13L4/SHOC-2-like LRR" evidence="9">
    <location>
        <begin position="557"/>
        <end position="851"/>
    </location>
</feature>